<accession>A0ABP3KTN2</accession>
<evidence type="ECO:0000313" key="2">
    <source>
        <dbReference type="Proteomes" id="UP001500909"/>
    </source>
</evidence>
<sequence>MSSQPVHPDGPLMPMPELNLPALRSAIAALVPSRLEELVSEMQRAFDQAGQHGSTAPIRMFYRRWGTVVAIERDPERAARFHDAMQAFHTSDDAATRQSAAERIGAIVRLAEAEVQALEQR</sequence>
<proteinExistence type="predicted"/>
<dbReference type="EMBL" id="BAAABY010000044">
    <property type="protein sequence ID" value="GAA0486578.1"/>
    <property type="molecule type" value="Genomic_DNA"/>
</dbReference>
<evidence type="ECO:0000313" key="1">
    <source>
        <dbReference type="EMBL" id="GAA0486578.1"/>
    </source>
</evidence>
<dbReference type="RefSeq" id="WP_346098400.1">
    <property type="nucleotide sequence ID" value="NZ_BAAABY010000044.1"/>
</dbReference>
<comment type="caution">
    <text evidence="1">The sequence shown here is derived from an EMBL/GenBank/DDBJ whole genome shotgun (WGS) entry which is preliminary data.</text>
</comment>
<gene>
    <name evidence="1" type="ORF">GCM10010361_59340</name>
</gene>
<organism evidence="1 2">
    <name type="scientific">Streptomyces olivaceiscleroticus</name>
    <dbReference type="NCBI Taxonomy" id="68245"/>
    <lineage>
        <taxon>Bacteria</taxon>
        <taxon>Bacillati</taxon>
        <taxon>Actinomycetota</taxon>
        <taxon>Actinomycetes</taxon>
        <taxon>Kitasatosporales</taxon>
        <taxon>Streptomycetaceae</taxon>
        <taxon>Streptomyces</taxon>
    </lineage>
</organism>
<protein>
    <submittedName>
        <fullName evidence="1">Uncharacterized protein</fullName>
    </submittedName>
</protein>
<keyword evidence="2" id="KW-1185">Reference proteome</keyword>
<dbReference type="Proteomes" id="UP001500909">
    <property type="component" value="Unassembled WGS sequence"/>
</dbReference>
<name>A0ABP3KTN2_9ACTN</name>
<reference evidence="2" key="1">
    <citation type="journal article" date="2019" name="Int. J. Syst. Evol. Microbiol.">
        <title>The Global Catalogue of Microorganisms (GCM) 10K type strain sequencing project: providing services to taxonomists for standard genome sequencing and annotation.</title>
        <authorList>
            <consortium name="The Broad Institute Genomics Platform"/>
            <consortium name="The Broad Institute Genome Sequencing Center for Infectious Disease"/>
            <person name="Wu L."/>
            <person name="Ma J."/>
        </authorList>
    </citation>
    <scope>NUCLEOTIDE SEQUENCE [LARGE SCALE GENOMIC DNA]</scope>
    <source>
        <strain evidence="2">JCM 4805</strain>
    </source>
</reference>